<evidence type="ECO:0000313" key="2">
    <source>
        <dbReference type="EMBL" id="CAB4693788.1"/>
    </source>
</evidence>
<keyword evidence="1" id="KW-0812">Transmembrane</keyword>
<feature type="transmembrane region" description="Helical" evidence="1">
    <location>
        <begin position="20"/>
        <end position="37"/>
    </location>
</feature>
<accession>A0A6J6PBC2</accession>
<keyword evidence="1" id="KW-0472">Membrane</keyword>
<reference evidence="2" key="1">
    <citation type="submission" date="2020-05" db="EMBL/GenBank/DDBJ databases">
        <authorList>
            <person name="Chiriac C."/>
            <person name="Salcher M."/>
            <person name="Ghai R."/>
            <person name="Kavagutti S V."/>
        </authorList>
    </citation>
    <scope>NUCLEOTIDE SEQUENCE</scope>
</reference>
<dbReference type="AlphaFoldDB" id="A0A6J6PBC2"/>
<evidence type="ECO:0000256" key="1">
    <source>
        <dbReference type="SAM" id="Phobius"/>
    </source>
</evidence>
<feature type="transmembrane region" description="Helical" evidence="1">
    <location>
        <begin position="43"/>
        <end position="59"/>
    </location>
</feature>
<name>A0A6J6PBC2_9ZZZZ</name>
<dbReference type="EMBL" id="CAEZXP010000002">
    <property type="protein sequence ID" value="CAB4693788.1"/>
    <property type="molecule type" value="Genomic_DNA"/>
</dbReference>
<protein>
    <submittedName>
        <fullName evidence="2">Unannotated protein</fullName>
    </submittedName>
</protein>
<gene>
    <name evidence="2" type="ORF">UFOPK2399_00886</name>
</gene>
<proteinExistence type="predicted"/>
<keyword evidence="1" id="KW-1133">Transmembrane helix</keyword>
<sequence length="65" mass="7106">MSYVVAFARFWWDFVVGDDWRTAVMVVAAIGATALAARGDVSAWWVMPAAVAGVLYLSLRRATGR</sequence>
<organism evidence="2">
    <name type="scientific">freshwater metagenome</name>
    <dbReference type="NCBI Taxonomy" id="449393"/>
    <lineage>
        <taxon>unclassified sequences</taxon>
        <taxon>metagenomes</taxon>
        <taxon>ecological metagenomes</taxon>
    </lineage>
</organism>